<proteinExistence type="predicted"/>
<dbReference type="InterPro" id="IPR003329">
    <property type="entry name" value="Cytidylyl_trans"/>
</dbReference>
<dbReference type="RefSeq" id="WP_065901806.1">
    <property type="nucleotide sequence ID" value="NZ_MAUE01000010.1"/>
</dbReference>
<dbReference type="GO" id="GO:0008781">
    <property type="term" value="F:N-acylneuraminate cytidylyltransferase activity"/>
    <property type="evidence" value="ECO:0007669"/>
    <property type="project" value="TreeGrafter"/>
</dbReference>
<dbReference type="Proteomes" id="UP000095081">
    <property type="component" value="Unassembled WGS sequence"/>
</dbReference>
<sequence>MSTYAFIFARGNSKGLPGKNIKLLGGKPLLAHSICVAQQVPGIDKIFVSTDSAEIAAVAEAFQATVIMRPDELATDTASEWLAWRHAIETLQAQGDSFDVFVSLPATSPLRNVGDVQQCMASLDEQSDVVVTVTPASRSPYFNMVVRDEEGASQLVCSGSQVSRRQDAPVVYDMTTVAYVARPEFIMSNERIFSGRVKSVVIPRERAVDIDDIYDFKLAEMFLESKDTVHVGK</sequence>
<dbReference type="AlphaFoldDB" id="A0A2T4FS10"/>
<dbReference type="OrthoDB" id="9805604at2"/>
<dbReference type="Proteomes" id="UP000240571">
    <property type="component" value="Unassembled WGS sequence"/>
</dbReference>
<evidence type="ECO:0000313" key="3">
    <source>
        <dbReference type="Proteomes" id="UP000095081"/>
    </source>
</evidence>
<dbReference type="CDD" id="cd02513">
    <property type="entry name" value="CMP-NeuAc_Synthase"/>
    <property type="match status" value="1"/>
</dbReference>
<dbReference type="SUPFAM" id="SSF53448">
    <property type="entry name" value="Nucleotide-diphospho-sugar transferases"/>
    <property type="match status" value="1"/>
</dbReference>
<gene>
    <name evidence="1" type="ORF">BBG20_07545</name>
    <name evidence="2" type="ORF">C9382_22205</name>
</gene>
<dbReference type="EMBL" id="MAUE01000010">
    <property type="protein sequence ID" value="OCW29299.1"/>
    <property type="molecule type" value="Genomic_DNA"/>
</dbReference>
<organism evidence="2 4">
    <name type="scientific">Pseudomonas aylmerensis</name>
    <dbReference type="NCBI Taxonomy" id="1869229"/>
    <lineage>
        <taxon>Bacteria</taxon>
        <taxon>Pseudomonadati</taxon>
        <taxon>Pseudomonadota</taxon>
        <taxon>Gammaproteobacteria</taxon>
        <taxon>Pseudomonadales</taxon>
        <taxon>Pseudomonadaceae</taxon>
        <taxon>Pseudomonas</taxon>
    </lineage>
</organism>
<dbReference type="InterPro" id="IPR050793">
    <property type="entry name" value="CMP-NeuNAc_synthase"/>
</dbReference>
<keyword evidence="2" id="KW-0548">Nucleotidyltransferase</keyword>
<name>A0A2T4FS10_9PSED</name>
<keyword evidence="3" id="KW-1185">Reference proteome</keyword>
<reference evidence="1 3" key="1">
    <citation type="submission" date="2016-06" db="EMBL/GenBank/DDBJ databases">
        <title>Draft genome sequence of Pseudomonas sp. S1E40, a novel strain antagonistic activity to fungal plant pathogen.</title>
        <authorList>
            <person name="Tambong J.T."/>
            <person name="Tchagang C."/>
            <person name="Xu R."/>
        </authorList>
    </citation>
    <scope>NUCLEOTIDE SEQUENCE [LARGE SCALE GENOMIC DNA]</scope>
    <source>
        <strain evidence="1 3">S1E40</strain>
    </source>
</reference>
<evidence type="ECO:0000313" key="2">
    <source>
        <dbReference type="EMBL" id="PTC26235.1"/>
    </source>
</evidence>
<protein>
    <submittedName>
        <fullName evidence="1 2">Acylneuraminate cytidylyltransferase</fullName>
    </submittedName>
</protein>
<dbReference type="PANTHER" id="PTHR21485:SF6">
    <property type="entry name" value="N-ACYLNEURAMINATE CYTIDYLYLTRANSFERASE-RELATED"/>
    <property type="match status" value="1"/>
</dbReference>
<dbReference type="Pfam" id="PF02348">
    <property type="entry name" value="CTP_transf_3"/>
    <property type="match status" value="1"/>
</dbReference>
<comment type="caution">
    <text evidence="2">The sequence shown here is derived from an EMBL/GenBank/DDBJ whole genome shotgun (WGS) entry which is preliminary data.</text>
</comment>
<evidence type="ECO:0000313" key="1">
    <source>
        <dbReference type="EMBL" id="OCW29299.1"/>
    </source>
</evidence>
<evidence type="ECO:0000313" key="4">
    <source>
        <dbReference type="Proteomes" id="UP000240571"/>
    </source>
</evidence>
<dbReference type="Gene3D" id="3.90.550.10">
    <property type="entry name" value="Spore Coat Polysaccharide Biosynthesis Protein SpsA, Chain A"/>
    <property type="match status" value="1"/>
</dbReference>
<dbReference type="EMBL" id="PYWW01000048">
    <property type="protein sequence ID" value="PTC26235.1"/>
    <property type="molecule type" value="Genomic_DNA"/>
</dbReference>
<keyword evidence="2" id="KW-0808">Transferase</keyword>
<accession>A0A2T4FS10</accession>
<dbReference type="InterPro" id="IPR029044">
    <property type="entry name" value="Nucleotide-diphossugar_trans"/>
</dbReference>
<reference evidence="2 4" key="2">
    <citation type="submission" date="2018-03" db="EMBL/GenBank/DDBJ databases">
        <title>Diversity of bacteria associated with corn roots inoculated with woodland soils in Canada, and Description of Pseudomonas aylmerense sp. nov.</title>
        <authorList>
            <person name="Tambong J.T."/>
            <person name="Xu R."/>
            <person name="Tchagang C."/>
        </authorList>
    </citation>
    <scope>NUCLEOTIDE SEQUENCE [LARGE SCALE GENOMIC DNA]</scope>
    <source>
        <strain evidence="2 4">S1E44</strain>
    </source>
</reference>
<dbReference type="PANTHER" id="PTHR21485">
    <property type="entry name" value="HAD SUPERFAMILY MEMBERS CMAS AND KDSC"/>
    <property type="match status" value="1"/>
</dbReference>